<dbReference type="InterPro" id="IPR013149">
    <property type="entry name" value="ADH-like_C"/>
</dbReference>
<dbReference type="InterPro" id="IPR036291">
    <property type="entry name" value="NAD(P)-bd_dom_sf"/>
</dbReference>
<evidence type="ECO:0000256" key="3">
    <source>
        <dbReference type="ARBA" id="ARBA00022723"/>
    </source>
</evidence>
<evidence type="ECO:0000313" key="10">
    <source>
        <dbReference type="Proteomes" id="UP001501746"/>
    </source>
</evidence>
<evidence type="ECO:0000256" key="4">
    <source>
        <dbReference type="ARBA" id="ARBA00022833"/>
    </source>
</evidence>
<dbReference type="InterPro" id="IPR002328">
    <property type="entry name" value="ADH_Zn_CS"/>
</dbReference>
<evidence type="ECO:0000256" key="7">
    <source>
        <dbReference type="SAM" id="MobiDB-lite"/>
    </source>
</evidence>
<evidence type="ECO:0000256" key="5">
    <source>
        <dbReference type="ARBA" id="ARBA00023002"/>
    </source>
</evidence>
<dbReference type="Pfam" id="PF08240">
    <property type="entry name" value="ADH_N"/>
    <property type="match status" value="1"/>
</dbReference>
<dbReference type="RefSeq" id="WP_157427577.1">
    <property type="nucleotide sequence ID" value="NZ_BAAANK010000003.1"/>
</dbReference>
<dbReference type="SUPFAM" id="SSF50129">
    <property type="entry name" value="GroES-like"/>
    <property type="match status" value="1"/>
</dbReference>
<sequence length="401" mass="40356">MQITGAVLETSGAEAPFARSRPFTVGPLELDPPGPGELLVRIEAAGVCHSDLSVVDGNRRRPTPMLLGHEASGIVEQVGDGVTDVAPGTRVVMTFLPRCGDCPECASDGRLPCRTGSAANGAGTLVGGGIRLHRDGLPVHHHLGVSAFASHAVVSRTSVVPVDDDVPAEIAALLGCAVLTGGGAIINAGRPAPGSRVTIVGLGGVGMAALLVAVALGHEVIGVDALPAKLEAALSLGAAAAYAPDEALRAASDARTGSGNTTGNTGTTGNDTSSSTSGTDPADAAARAPLVIEAAGSARAFETAFALTAPGGTTVTVGLPAPDARADLSPLTLTAEARTVIGSYLGSAVPARDIPRYVELWRAGRLPLERLVSSRIRLDELDTAMDRLAAGGELRQLITLD</sequence>
<protein>
    <submittedName>
        <fullName evidence="9">Zinc-dependent alcohol dehydrogenase family protein</fullName>
    </submittedName>
</protein>
<evidence type="ECO:0000256" key="2">
    <source>
        <dbReference type="ARBA" id="ARBA00008072"/>
    </source>
</evidence>
<comment type="caution">
    <text evidence="9">The sequence shown here is derived from an EMBL/GenBank/DDBJ whole genome shotgun (WGS) entry which is preliminary data.</text>
</comment>
<dbReference type="SUPFAM" id="SSF51735">
    <property type="entry name" value="NAD(P)-binding Rossmann-fold domains"/>
    <property type="match status" value="1"/>
</dbReference>
<keyword evidence="4 6" id="KW-0862">Zinc</keyword>
<dbReference type="InterPro" id="IPR011032">
    <property type="entry name" value="GroES-like_sf"/>
</dbReference>
<dbReference type="Proteomes" id="UP001501746">
    <property type="component" value="Unassembled WGS sequence"/>
</dbReference>
<dbReference type="Pfam" id="PF00107">
    <property type="entry name" value="ADH_zinc_N"/>
    <property type="match status" value="1"/>
</dbReference>
<dbReference type="PANTHER" id="PTHR43350">
    <property type="entry name" value="NAD-DEPENDENT ALCOHOL DEHYDROGENASE"/>
    <property type="match status" value="1"/>
</dbReference>
<dbReference type="EMBL" id="BAAANK010000003">
    <property type="protein sequence ID" value="GAA1830901.1"/>
    <property type="molecule type" value="Genomic_DNA"/>
</dbReference>
<comment type="similarity">
    <text evidence="2 6">Belongs to the zinc-containing alcohol dehydrogenase family.</text>
</comment>
<evidence type="ECO:0000256" key="6">
    <source>
        <dbReference type="RuleBase" id="RU361277"/>
    </source>
</evidence>
<keyword evidence="10" id="KW-1185">Reference proteome</keyword>
<keyword evidence="3 6" id="KW-0479">Metal-binding</keyword>
<comment type="cofactor">
    <cofactor evidence="1 6">
        <name>Zn(2+)</name>
        <dbReference type="ChEBI" id="CHEBI:29105"/>
    </cofactor>
</comment>
<dbReference type="PANTHER" id="PTHR43350:SF21">
    <property type="entry name" value="S-NITROSOMYCOTHIOL REDUCTASE MSCR"/>
    <property type="match status" value="1"/>
</dbReference>
<dbReference type="InterPro" id="IPR020843">
    <property type="entry name" value="ER"/>
</dbReference>
<feature type="domain" description="Enoyl reductase (ER)" evidence="8">
    <location>
        <begin position="18"/>
        <end position="394"/>
    </location>
</feature>
<evidence type="ECO:0000313" key="9">
    <source>
        <dbReference type="EMBL" id="GAA1830901.1"/>
    </source>
</evidence>
<name>A0ABN2MNX9_9MICO</name>
<dbReference type="SMART" id="SM00829">
    <property type="entry name" value="PKS_ER"/>
    <property type="match status" value="1"/>
</dbReference>
<keyword evidence="5" id="KW-0560">Oxidoreductase</keyword>
<dbReference type="PROSITE" id="PS00059">
    <property type="entry name" value="ADH_ZINC"/>
    <property type="match status" value="1"/>
</dbReference>
<gene>
    <name evidence="9" type="ORF">GCM10009750_13540</name>
</gene>
<dbReference type="Gene3D" id="3.90.180.10">
    <property type="entry name" value="Medium-chain alcohol dehydrogenases, catalytic domain"/>
    <property type="match status" value="1"/>
</dbReference>
<proteinExistence type="inferred from homology"/>
<evidence type="ECO:0000256" key="1">
    <source>
        <dbReference type="ARBA" id="ARBA00001947"/>
    </source>
</evidence>
<reference evidence="9 10" key="1">
    <citation type="journal article" date="2019" name="Int. J. Syst. Evol. Microbiol.">
        <title>The Global Catalogue of Microorganisms (GCM) 10K type strain sequencing project: providing services to taxonomists for standard genome sequencing and annotation.</title>
        <authorList>
            <consortium name="The Broad Institute Genomics Platform"/>
            <consortium name="The Broad Institute Genome Sequencing Center for Infectious Disease"/>
            <person name="Wu L."/>
            <person name="Ma J."/>
        </authorList>
    </citation>
    <scope>NUCLEOTIDE SEQUENCE [LARGE SCALE GENOMIC DNA]</scope>
    <source>
        <strain evidence="9 10">JCM 14323</strain>
    </source>
</reference>
<feature type="region of interest" description="Disordered" evidence="7">
    <location>
        <begin position="252"/>
        <end position="283"/>
    </location>
</feature>
<organism evidence="9 10">
    <name type="scientific">Agromyces salentinus</name>
    <dbReference type="NCBI Taxonomy" id="269421"/>
    <lineage>
        <taxon>Bacteria</taxon>
        <taxon>Bacillati</taxon>
        <taxon>Actinomycetota</taxon>
        <taxon>Actinomycetes</taxon>
        <taxon>Micrococcales</taxon>
        <taxon>Microbacteriaceae</taxon>
        <taxon>Agromyces</taxon>
    </lineage>
</organism>
<evidence type="ECO:0000259" key="8">
    <source>
        <dbReference type="SMART" id="SM00829"/>
    </source>
</evidence>
<feature type="compositionally biased region" description="Low complexity" evidence="7">
    <location>
        <begin position="256"/>
        <end position="280"/>
    </location>
</feature>
<accession>A0ABN2MNX9</accession>
<dbReference type="InterPro" id="IPR013154">
    <property type="entry name" value="ADH-like_N"/>
</dbReference>
<dbReference type="Gene3D" id="3.40.50.720">
    <property type="entry name" value="NAD(P)-binding Rossmann-like Domain"/>
    <property type="match status" value="1"/>
</dbReference>